<dbReference type="GO" id="GO:0016740">
    <property type="term" value="F:transferase activity"/>
    <property type="evidence" value="ECO:0007669"/>
    <property type="project" value="UniProtKB-KW"/>
</dbReference>
<dbReference type="AlphaFoldDB" id="A0A4D7K0N0"/>
<name>A0A4D7K0N0_9BACT</name>
<sequence>MQTKHFFSEKGWKNLYSSGNILLKVFYTLSGFLSRFVTLFSISKYNYIFIHREATPLGPPWFEYIASNILNKKIIYDFDDAIWLPDKSEVNKLGQLLKNPGKVKLICKWSYKISVGNKYLAEFASQHNQNVVIIPTTLDTEYHKPVSLSKAKDIVTVGWTGTHSTIKYLFPLFPVIKELQQDLSFDFLVICNIDPEPDISNYKFIKWAKATEIKDLNHIDIGIMPLTDDPWSRGKCGFKALQYLSLGKPAVVSPIGVNKEIITHGKEGFFANNQSEWKDYISELIQNSELRIKTGKKGVEKVKSKYSVIANKERFLSLFT</sequence>
<evidence type="ECO:0000313" key="2">
    <source>
        <dbReference type="EMBL" id="QCK16495.1"/>
    </source>
</evidence>
<proteinExistence type="predicted"/>
<dbReference type="OrthoDB" id="9815351at2"/>
<accession>A0A4D7K0N0</accession>
<gene>
    <name evidence="2" type="ORF">DCC35_18040</name>
</gene>
<keyword evidence="3" id="KW-1185">Reference proteome</keyword>
<keyword evidence="2" id="KW-0808">Transferase</keyword>
<dbReference type="SUPFAM" id="SSF53756">
    <property type="entry name" value="UDP-Glycosyltransferase/glycogen phosphorylase"/>
    <property type="match status" value="1"/>
</dbReference>
<dbReference type="EMBL" id="CP028923">
    <property type="protein sequence ID" value="QCK16495.1"/>
    <property type="molecule type" value="Genomic_DNA"/>
</dbReference>
<reference evidence="2 3" key="1">
    <citation type="submission" date="2018-04" db="EMBL/GenBank/DDBJ databases">
        <title>Complete genome uncultured novel isolate.</title>
        <authorList>
            <person name="Merlino G."/>
        </authorList>
    </citation>
    <scope>NUCLEOTIDE SEQUENCE [LARGE SCALE GENOMIC DNA]</scope>
    <source>
        <strain evidence="3">R1DC9</strain>
    </source>
</reference>
<dbReference type="Gene3D" id="3.40.50.2000">
    <property type="entry name" value="Glycogen Phosphorylase B"/>
    <property type="match status" value="1"/>
</dbReference>
<dbReference type="KEGG" id="fpf:DCC35_18040"/>
<evidence type="ECO:0000256" key="1">
    <source>
        <dbReference type="SAM" id="Phobius"/>
    </source>
</evidence>
<dbReference type="Proteomes" id="UP000298616">
    <property type="component" value="Chromosome"/>
</dbReference>
<dbReference type="Pfam" id="PF13692">
    <property type="entry name" value="Glyco_trans_1_4"/>
    <property type="match status" value="1"/>
</dbReference>
<evidence type="ECO:0000313" key="3">
    <source>
        <dbReference type="Proteomes" id="UP000298616"/>
    </source>
</evidence>
<organism evidence="2 3">
    <name type="scientific">Mangrovivirga cuniculi</name>
    <dbReference type="NCBI Taxonomy" id="2715131"/>
    <lineage>
        <taxon>Bacteria</taxon>
        <taxon>Pseudomonadati</taxon>
        <taxon>Bacteroidota</taxon>
        <taxon>Cytophagia</taxon>
        <taxon>Cytophagales</taxon>
        <taxon>Mangrovivirgaceae</taxon>
        <taxon>Mangrovivirga</taxon>
    </lineage>
</organism>
<keyword evidence="1" id="KW-1133">Transmembrane helix</keyword>
<keyword evidence="1" id="KW-0812">Transmembrane</keyword>
<feature type="transmembrane region" description="Helical" evidence="1">
    <location>
        <begin position="21"/>
        <end position="42"/>
    </location>
</feature>
<protein>
    <submittedName>
        <fullName evidence="2">Group 1 glycosyl transferase</fullName>
    </submittedName>
</protein>
<keyword evidence="1" id="KW-0472">Membrane</keyword>